<dbReference type="InterPro" id="IPR025736">
    <property type="entry name" value="PucR_C-HTH_dom"/>
</dbReference>
<feature type="domain" description="RsbT co-antagonist protein RsbRD N-terminal" evidence="2">
    <location>
        <begin position="24"/>
        <end position="163"/>
    </location>
</feature>
<evidence type="ECO:0000259" key="1">
    <source>
        <dbReference type="Pfam" id="PF13556"/>
    </source>
</evidence>
<dbReference type="AlphaFoldDB" id="A0A285LJ28"/>
<organism evidence="3 4">
    <name type="scientific">Nocardia amikacinitolerans</name>
    <dbReference type="NCBI Taxonomy" id="756689"/>
    <lineage>
        <taxon>Bacteria</taxon>
        <taxon>Bacillati</taxon>
        <taxon>Actinomycetota</taxon>
        <taxon>Actinomycetes</taxon>
        <taxon>Mycobacteriales</taxon>
        <taxon>Nocardiaceae</taxon>
        <taxon>Nocardia</taxon>
    </lineage>
</organism>
<evidence type="ECO:0000313" key="3">
    <source>
        <dbReference type="EMBL" id="SNY83676.1"/>
    </source>
</evidence>
<dbReference type="InterPro" id="IPR051448">
    <property type="entry name" value="CdaR-like_regulators"/>
</dbReference>
<dbReference type="InterPro" id="IPR025751">
    <property type="entry name" value="RsbRD_N_dom"/>
</dbReference>
<dbReference type="RefSeq" id="WP_097245799.1">
    <property type="nucleotide sequence ID" value="NZ_JAMTCV010000008.1"/>
</dbReference>
<reference evidence="3 4" key="1">
    <citation type="submission" date="2017-09" db="EMBL/GenBank/DDBJ databases">
        <authorList>
            <person name="Ehlers B."/>
            <person name="Leendertz F.H."/>
        </authorList>
    </citation>
    <scope>NUCLEOTIDE SEQUENCE [LARGE SCALE GENOMIC DNA]</scope>
    <source>
        <strain evidence="3 4">DSM 45537</strain>
    </source>
</reference>
<dbReference type="Gene3D" id="1.10.10.2840">
    <property type="entry name" value="PucR C-terminal helix-turn-helix domain"/>
    <property type="match status" value="1"/>
</dbReference>
<protein>
    <submittedName>
        <fullName evidence="3">DNA-binding transcriptional regulator, PucR family</fullName>
    </submittedName>
</protein>
<dbReference type="STRING" id="1379680.GCA_001612615_03922"/>
<name>A0A285LJ28_9NOCA</name>
<feature type="domain" description="PucR C-terminal helix-turn-helix" evidence="1">
    <location>
        <begin position="343"/>
        <end position="400"/>
    </location>
</feature>
<dbReference type="InterPro" id="IPR042070">
    <property type="entry name" value="PucR_C-HTH_sf"/>
</dbReference>
<dbReference type="Pfam" id="PF13556">
    <property type="entry name" value="HTH_30"/>
    <property type="match status" value="1"/>
</dbReference>
<evidence type="ECO:0000313" key="4">
    <source>
        <dbReference type="Proteomes" id="UP000219565"/>
    </source>
</evidence>
<evidence type="ECO:0000259" key="2">
    <source>
        <dbReference type="Pfam" id="PF14361"/>
    </source>
</evidence>
<dbReference type="PANTHER" id="PTHR33744:SF7">
    <property type="entry name" value="PUCR FAMILY TRANSCRIPTIONAL REGULATOR"/>
    <property type="match status" value="1"/>
</dbReference>
<dbReference type="PANTHER" id="PTHR33744">
    <property type="entry name" value="CARBOHYDRATE DIACID REGULATOR"/>
    <property type="match status" value="1"/>
</dbReference>
<accession>A0A285LJ28</accession>
<keyword evidence="3" id="KW-0238">DNA-binding</keyword>
<dbReference type="Pfam" id="PF14361">
    <property type="entry name" value="RsbRD_N"/>
    <property type="match status" value="1"/>
</dbReference>
<sequence length="415" mass="44686">MPAVQSPLSIDAPIITRLLPRLTDLFTELLDAGIAAIPGAEALPAGHFNDEVVPAIVAGAGAFLAALEEKRSCTPEEVAEWVAPVVQRHAEDRIPLRALIQALFGSVRHLWAEAGTLAEPDDLRDLLAFSDLLLELLANMTISMAETHGDVEQSIYGSEREARRLLCAAMLRGVETAELAARADIALADRYDVLAIQVVPFNQADPRVDTVVARRRIRVVQQTLDTLAATTALNTFDGTTGIALLPTAADPSIDPPYEDLGAVLAARLGSSVVVIDAGSVPRGELVSAASEATELGELARALGRPTGTYVLDDLMLEYQLTRPGRSRERLAQRIVPLEPYPHLLEALDAHMRHGADRKAAAAEVHLHPNSFSYRLRRVAELTGFDPSDPTESRLLAAALMVYRLYPPTAPAADPI</sequence>
<proteinExistence type="predicted"/>
<dbReference type="GO" id="GO:0003677">
    <property type="term" value="F:DNA binding"/>
    <property type="evidence" value="ECO:0007669"/>
    <property type="project" value="UniProtKB-KW"/>
</dbReference>
<dbReference type="EMBL" id="OBEG01000003">
    <property type="protein sequence ID" value="SNY83676.1"/>
    <property type="molecule type" value="Genomic_DNA"/>
</dbReference>
<dbReference type="Proteomes" id="UP000219565">
    <property type="component" value="Unassembled WGS sequence"/>
</dbReference>
<keyword evidence="4" id="KW-1185">Reference proteome</keyword>
<gene>
    <name evidence="3" type="ORF">SAMN04244553_3554</name>
</gene>
<dbReference type="OrthoDB" id="4535840at2"/>